<name>A0ABP9JJB4_9MICO</name>
<feature type="region of interest" description="Disordered" evidence="1">
    <location>
        <begin position="423"/>
        <end position="448"/>
    </location>
</feature>
<feature type="transmembrane region" description="Helical" evidence="2">
    <location>
        <begin position="197"/>
        <end position="216"/>
    </location>
</feature>
<evidence type="ECO:0000313" key="3">
    <source>
        <dbReference type="EMBL" id="GAA5033445.1"/>
    </source>
</evidence>
<keyword evidence="2" id="KW-0812">Transmembrane</keyword>
<keyword evidence="2" id="KW-0472">Membrane</keyword>
<keyword evidence="2" id="KW-1133">Transmembrane helix</keyword>
<evidence type="ECO:0000256" key="1">
    <source>
        <dbReference type="SAM" id="MobiDB-lite"/>
    </source>
</evidence>
<evidence type="ECO:0000256" key="2">
    <source>
        <dbReference type="SAM" id="Phobius"/>
    </source>
</evidence>
<evidence type="ECO:0008006" key="5">
    <source>
        <dbReference type="Google" id="ProtNLM"/>
    </source>
</evidence>
<protein>
    <recommendedName>
        <fullName evidence="5">YibE/F-like protein</fullName>
    </recommendedName>
</protein>
<feature type="compositionally biased region" description="Basic residues" evidence="1">
    <location>
        <begin position="1"/>
        <end position="16"/>
    </location>
</feature>
<dbReference type="PANTHER" id="PTHR41771:SF1">
    <property type="entry name" value="MEMBRANE PROTEIN"/>
    <property type="match status" value="1"/>
</dbReference>
<dbReference type="RefSeq" id="WP_345508640.1">
    <property type="nucleotide sequence ID" value="NZ_BAABIW010000022.1"/>
</dbReference>
<organism evidence="3 4">
    <name type="scientific">Terrabacter aeriphilus</name>
    <dbReference type="NCBI Taxonomy" id="515662"/>
    <lineage>
        <taxon>Bacteria</taxon>
        <taxon>Bacillati</taxon>
        <taxon>Actinomycetota</taxon>
        <taxon>Actinomycetes</taxon>
        <taxon>Micrococcales</taxon>
        <taxon>Intrasporangiaceae</taxon>
        <taxon>Terrabacter</taxon>
    </lineage>
</organism>
<feature type="region of interest" description="Disordered" evidence="1">
    <location>
        <begin position="1"/>
        <end position="24"/>
    </location>
</feature>
<dbReference type="InterPro" id="IPR012507">
    <property type="entry name" value="YibE_F"/>
</dbReference>
<feature type="transmembrane region" description="Helical" evidence="2">
    <location>
        <begin position="249"/>
        <end position="269"/>
    </location>
</feature>
<sequence>MPGGHGHGHGHAHGHAHSTPEGQDPVRVGAVARTALTVLLVLAAAATVFGLVRYWPDGSAGTTRVGTSDFAAPGVTFPLGQVREVLPACADGQEGQEGAEGSDPDAPTCGALVVRLEAPSGGGGGAPTVSVPVSPVVTGSGLRAGDTVQLLRTPPAGGQPETYAFMQVERGAPLAWMLALFLVVVAVVARWRGVLALLGLGVGGLVVVKFMLPALLEGQSGLLVALVGSSAIMVVVLYLAHGLSVRTSTALAGTLLGVGVTAVLGILAVDGARLSGVGDDEGAALASVATSLDPRELLTCAIIVAGLGVLNDVTITQSSAVWELRAAAPSMGRRALFRSGMRIGRDHIASTIYTIVFAYAGAALPVLLLLFLYDRPLLDMLQTESLSEEIVRTLASAIGLVLAVPATTAIAALTVGGADPAAPVRVADPAPEEDTRAARRMRREAAGS</sequence>
<evidence type="ECO:0000313" key="4">
    <source>
        <dbReference type="Proteomes" id="UP001500427"/>
    </source>
</evidence>
<reference evidence="4" key="1">
    <citation type="journal article" date="2019" name="Int. J. Syst. Evol. Microbiol.">
        <title>The Global Catalogue of Microorganisms (GCM) 10K type strain sequencing project: providing services to taxonomists for standard genome sequencing and annotation.</title>
        <authorList>
            <consortium name="The Broad Institute Genomics Platform"/>
            <consortium name="The Broad Institute Genome Sequencing Center for Infectious Disease"/>
            <person name="Wu L."/>
            <person name="Ma J."/>
        </authorList>
    </citation>
    <scope>NUCLEOTIDE SEQUENCE [LARGE SCALE GENOMIC DNA]</scope>
    <source>
        <strain evidence="4">JCM 17687</strain>
    </source>
</reference>
<feature type="transmembrane region" description="Helical" evidence="2">
    <location>
        <begin position="35"/>
        <end position="55"/>
    </location>
</feature>
<feature type="transmembrane region" description="Helical" evidence="2">
    <location>
        <begin position="348"/>
        <end position="373"/>
    </location>
</feature>
<dbReference type="Pfam" id="PF07907">
    <property type="entry name" value="YibE_F"/>
    <property type="match status" value="1"/>
</dbReference>
<dbReference type="PANTHER" id="PTHR41771">
    <property type="entry name" value="MEMBRANE PROTEIN-RELATED"/>
    <property type="match status" value="1"/>
</dbReference>
<gene>
    <name evidence="3" type="ORF">GCM10023258_33330</name>
</gene>
<feature type="compositionally biased region" description="Basic and acidic residues" evidence="1">
    <location>
        <begin position="433"/>
        <end position="448"/>
    </location>
</feature>
<dbReference type="EMBL" id="BAABIW010000022">
    <property type="protein sequence ID" value="GAA5033445.1"/>
    <property type="molecule type" value="Genomic_DNA"/>
</dbReference>
<feature type="transmembrane region" description="Helical" evidence="2">
    <location>
        <begin position="174"/>
        <end position="191"/>
    </location>
</feature>
<dbReference type="Proteomes" id="UP001500427">
    <property type="component" value="Unassembled WGS sequence"/>
</dbReference>
<comment type="caution">
    <text evidence="3">The sequence shown here is derived from an EMBL/GenBank/DDBJ whole genome shotgun (WGS) entry which is preliminary data.</text>
</comment>
<feature type="transmembrane region" description="Helical" evidence="2">
    <location>
        <begin position="223"/>
        <end position="243"/>
    </location>
</feature>
<feature type="transmembrane region" description="Helical" evidence="2">
    <location>
        <begin position="393"/>
        <end position="415"/>
    </location>
</feature>
<proteinExistence type="predicted"/>
<accession>A0ABP9JJB4</accession>
<keyword evidence="4" id="KW-1185">Reference proteome</keyword>